<dbReference type="PIRSF" id="PIRSF026534">
    <property type="entry name" value="Endo_alpha-L-arabinosidase"/>
    <property type="match status" value="1"/>
</dbReference>
<feature type="chain" id="PRO_5003090946" description="Endo-alpha-(1-&gt;5)-L-arabinanase" evidence="8">
    <location>
        <begin position="24"/>
        <end position="345"/>
    </location>
</feature>
<dbReference type="GO" id="GO:0046558">
    <property type="term" value="F:arabinan endo-1,5-alpha-L-arabinosidase activity"/>
    <property type="evidence" value="ECO:0007669"/>
    <property type="project" value="UniProtKB-EC"/>
</dbReference>
<dbReference type="RefSeq" id="WP_013171303.1">
    <property type="nucleotide sequence ID" value="NC_014219.1"/>
</dbReference>
<dbReference type="InterPro" id="IPR006710">
    <property type="entry name" value="Glyco_hydro_43"/>
</dbReference>
<comment type="catalytic activity">
    <reaction evidence="5">
        <text>Endohydrolysis of (1-&gt;5)-alpha-arabinofuranosidic linkages in (1-&gt;5)-arabinans.</text>
        <dbReference type="EC" id="3.2.1.99"/>
    </reaction>
</comment>
<keyword evidence="10" id="KW-1185">Reference proteome</keyword>
<proteinExistence type="inferred from homology"/>
<dbReference type="SUPFAM" id="SSF75005">
    <property type="entry name" value="Arabinanase/levansucrase/invertase"/>
    <property type="match status" value="1"/>
</dbReference>
<evidence type="ECO:0000256" key="7">
    <source>
        <dbReference type="PIRSR" id="PIRSR606710-2"/>
    </source>
</evidence>
<feature type="signal peptide" evidence="8">
    <location>
        <begin position="1"/>
        <end position="23"/>
    </location>
</feature>
<feature type="site" description="Important for catalytic activity, responsible for pKa modulation of the active site Glu and correct orientation of both the proton donor and substrate" evidence="7">
    <location>
        <position position="180"/>
    </location>
</feature>
<organism evidence="9 10">
    <name type="scientific">Bacillus selenitireducens (strain ATCC 700615 / DSM 15326 / MLS10)</name>
    <dbReference type="NCBI Taxonomy" id="439292"/>
    <lineage>
        <taxon>Bacteria</taxon>
        <taxon>Bacillati</taxon>
        <taxon>Bacillota</taxon>
        <taxon>Bacilli</taxon>
        <taxon>Bacillales</taxon>
        <taxon>Bacillaceae</taxon>
        <taxon>Salisediminibacterium</taxon>
    </lineage>
</organism>
<dbReference type="InterPro" id="IPR050727">
    <property type="entry name" value="GH43_arabinanases"/>
</dbReference>
<evidence type="ECO:0000256" key="6">
    <source>
        <dbReference type="PIRSR" id="PIRSR026534-1"/>
    </source>
</evidence>
<dbReference type="UniPathway" id="UPA00667"/>
<dbReference type="PANTHER" id="PTHR43301">
    <property type="entry name" value="ARABINAN ENDO-1,5-ALPHA-L-ARABINOSIDASE"/>
    <property type="match status" value="1"/>
</dbReference>
<evidence type="ECO:0000313" key="9">
    <source>
        <dbReference type="EMBL" id="ADH97874.1"/>
    </source>
</evidence>
<dbReference type="HOGENOM" id="CLU_009397_5_1_9"/>
<sequence>MGIYQLSFRGFTVALLSATWLLAACTTDTPGGDVAGGIEMSGDIGDYNPEEGVDDPVHDPAVLKSEDEYVLFSTGIERDPSDPGGIFMRKSADNLGGPWESIGEIPVPEWIDPFEPNHLWAPMAIKQDERCFLYFSVSSFGSNRSAIGVASSSSPLDPASWEDHGILIESGAGTSFNAIDPHVFEYEGQLWLTFGSHFSGIHIIEMESPTQINSAMNPQLLQSRPGVPHNPVEAPSIIERNGYFYLFTSWDQCCSGLDSTYKIAVGRSDKPEGPYFDQEGEPLVQGGGTILLEEEGNQIGPGGQDVYSEDGTDYLIHHYYDADADGVIRFQIRELSWEDDWPTLE</sequence>
<dbReference type="InterPro" id="IPR016840">
    <property type="entry name" value="Glyco_hydro_43_endo_a_Ara-ase"/>
</dbReference>
<evidence type="ECO:0000313" key="10">
    <source>
        <dbReference type="Proteomes" id="UP000000271"/>
    </source>
</evidence>
<name>D6XWN2_BACIE</name>
<evidence type="ECO:0000256" key="1">
    <source>
        <dbReference type="ARBA" id="ARBA00004834"/>
    </source>
</evidence>
<dbReference type="PANTHER" id="PTHR43301:SF3">
    <property type="entry name" value="ARABINAN ENDO-1,5-ALPHA-L-ARABINOSIDASE A-RELATED"/>
    <property type="match status" value="1"/>
</dbReference>
<dbReference type="eggNOG" id="COG3507">
    <property type="taxonomic scope" value="Bacteria"/>
</dbReference>
<feature type="active site" description="Proton acceptor" evidence="6">
    <location>
        <position position="59"/>
    </location>
</feature>
<protein>
    <recommendedName>
        <fullName evidence="5">Endo-alpha-(1-&gt;5)-L-arabinanase</fullName>
        <ecNumber evidence="5">3.2.1.99</ecNumber>
    </recommendedName>
</protein>
<dbReference type="InterPro" id="IPR023296">
    <property type="entry name" value="Glyco_hydro_beta-prop_sf"/>
</dbReference>
<dbReference type="AlphaFoldDB" id="D6XWN2"/>
<feature type="active site" description="Proton donor" evidence="6">
    <location>
        <position position="233"/>
    </location>
</feature>
<comment type="similarity">
    <text evidence="2 5">Belongs to the glycosyl hydrolase 43 family.</text>
</comment>
<evidence type="ECO:0000256" key="8">
    <source>
        <dbReference type="SAM" id="SignalP"/>
    </source>
</evidence>
<reference evidence="9" key="1">
    <citation type="submission" date="2009-10" db="EMBL/GenBank/DDBJ databases">
        <title>Complete sequence of Bacillus selenitireducens MLS10.</title>
        <authorList>
            <consortium name="US DOE Joint Genome Institute"/>
            <person name="Lucas S."/>
            <person name="Copeland A."/>
            <person name="Lapidus A."/>
            <person name="Glavina del Rio T."/>
            <person name="Dalin E."/>
            <person name="Tice H."/>
            <person name="Bruce D."/>
            <person name="Goodwin L."/>
            <person name="Pitluck S."/>
            <person name="Sims D."/>
            <person name="Brettin T."/>
            <person name="Detter J.C."/>
            <person name="Han C."/>
            <person name="Larimer F."/>
            <person name="Land M."/>
            <person name="Hauser L."/>
            <person name="Kyrpides N."/>
            <person name="Ovchinnikova G."/>
            <person name="Stolz J."/>
        </authorList>
    </citation>
    <scope>NUCLEOTIDE SEQUENCE [LARGE SCALE GENOMIC DNA]</scope>
    <source>
        <strain evidence="9">MLS10</strain>
    </source>
</reference>
<comment type="pathway">
    <text evidence="1 5">Glycan metabolism; L-arabinan degradation.</text>
</comment>
<dbReference type="EC" id="3.2.1.99" evidence="5"/>
<evidence type="ECO:0000256" key="5">
    <source>
        <dbReference type="PIRNR" id="PIRNR026534"/>
    </source>
</evidence>
<dbReference type="Gene3D" id="2.115.10.20">
    <property type="entry name" value="Glycosyl hydrolase domain, family 43"/>
    <property type="match status" value="1"/>
</dbReference>
<evidence type="ECO:0000256" key="4">
    <source>
        <dbReference type="ARBA" id="ARBA00023295"/>
    </source>
</evidence>
<dbReference type="Proteomes" id="UP000000271">
    <property type="component" value="Chromosome"/>
</dbReference>
<evidence type="ECO:0000256" key="2">
    <source>
        <dbReference type="ARBA" id="ARBA00009865"/>
    </source>
</evidence>
<evidence type="ECO:0000256" key="3">
    <source>
        <dbReference type="ARBA" id="ARBA00022801"/>
    </source>
</evidence>
<keyword evidence="3 5" id="KW-0378">Hydrolase</keyword>
<gene>
    <name evidence="9" type="ordered locus">Bsel_0334</name>
</gene>
<dbReference type="EMBL" id="CP001791">
    <property type="protein sequence ID" value="ADH97874.1"/>
    <property type="molecule type" value="Genomic_DNA"/>
</dbReference>
<keyword evidence="8" id="KW-0732">Signal</keyword>
<dbReference type="STRING" id="439292.Bsel_0334"/>
<dbReference type="Pfam" id="PF04616">
    <property type="entry name" value="Glyco_hydro_43"/>
    <property type="match status" value="1"/>
</dbReference>
<dbReference type="CDD" id="cd08998">
    <property type="entry name" value="GH43_Arb43a-like"/>
    <property type="match status" value="1"/>
</dbReference>
<accession>D6XWN2</accession>
<dbReference type="GO" id="GO:0031222">
    <property type="term" value="P:arabinan catabolic process"/>
    <property type="evidence" value="ECO:0007669"/>
    <property type="project" value="UniProtKB-UniPathway"/>
</dbReference>
<dbReference type="KEGG" id="bse:Bsel_0334"/>
<keyword evidence="4 5" id="KW-0326">Glycosidase</keyword>
<dbReference type="CAZy" id="GH43">
    <property type="family name" value="Glycoside Hydrolase Family 43"/>
</dbReference>